<gene>
    <name evidence="3" type="primary">ymcA</name>
    <name evidence="3" type="ORF">SAMEA2297795_01767</name>
    <name evidence="2" type="ORF">SAMEA2297796_01660</name>
</gene>
<dbReference type="Proteomes" id="UP000095412">
    <property type="component" value="Unassembled WGS sequence"/>
</dbReference>
<evidence type="ECO:0000313" key="2">
    <source>
        <dbReference type="EMBL" id="SCT05760.1"/>
    </source>
</evidence>
<dbReference type="SUPFAM" id="SSF158622">
    <property type="entry name" value="YheA/YmcA-like"/>
    <property type="match status" value="1"/>
</dbReference>
<dbReference type="PANTHER" id="PTHR38448:SF1">
    <property type="entry name" value="YLBF FAMILY REGULATOR"/>
    <property type="match status" value="1"/>
</dbReference>
<reference evidence="3 5" key="1">
    <citation type="submission" date="2016-09" db="EMBL/GenBank/DDBJ databases">
        <authorList>
            <consortium name="Pathogen Informatics"/>
        </authorList>
    </citation>
    <scope>NUCLEOTIDE SEQUENCE [LARGE SCALE GENOMIC DNA]</scope>
    <source>
        <strain evidence="3 5">82B</strain>
    </source>
</reference>
<proteinExistence type="predicted"/>
<keyword evidence="1" id="KW-0175">Coiled coil</keyword>
<dbReference type="InterPro" id="IPR023378">
    <property type="entry name" value="YheA/YmcA-like_dom_sf"/>
</dbReference>
<dbReference type="RefSeq" id="WP_069995803.1">
    <property type="nucleotide sequence ID" value="NZ_FMPG01000007.1"/>
</dbReference>
<dbReference type="EMBL" id="FMPG01000007">
    <property type="protein sequence ID" value="SCT09525.1"/>
    <property type="molecule type" value="Genomic_DNA"/>
</dbReference>
<dbReference type="EMBL" id="FMPI01000011">
    <property type="protein sequence ID" value="SCT05760.1"/>
    <property type="molecule type" value="Genomic_DNA"/>
</dbReference>
<dbReference type="Proteomes" id="UP000095768">
    <property type="component" value="Unassembled WGS sequence"/>
</dbReference>
<dbReference type="Gene3D" id="1.20.1500.10">
    <property type="entry name" value="YheA/YmcA-like"/>
    <property type="match status" value="1"/>
</dbReference>
<dbReference type="InterPro" id="IPR052767">
    <property type="entry name" value="Bact_com_dev_regulator"/>
</dbReference>
<protein>
    <submittedName>
        <fullName evidence="3">Membrane protein</fullName>
    </submittedName>
</protein>
<organism evidence="3 5">
    <name type="scientific">Staphylococcus caeli</name>
    <dbReference type="NCBI Taxonomy" id="2201815"/>
    <lineage>
        <taxon>Bacteria</taxon>
        <taxon>Bacillati</taxon>
        <taxon>Bacillota</taxon>
        <taxon>Bacilli</taxon>
        <taxon>Bacillales</taxon>
        <taxon>Staphylococcaceae</taxon>
        <taxon>Staphylococcus</taxon>
    </lineage>
</organism>
<name>A0A1D4N511_9STAP</name>
<dbReference type="Pfam" id="PF06133">
    <property type="entry name" value="Com_YlbF"/>
    <property type="match status" value="1"/>
</dbReference>
<dbReference type="InterPro" id="IPR016783">
    <property type="entry name" value="Biofilm_formation_YmcA"/>
</dbReference>
<dbReference type="OrthoDB" id="2167788at2"/>
<accession>A0A1D4N511</accession>
<dbReference type="PANTHER" id="PTHR38448">
    <property type="entry name" value="REGULATORY PROTEIN YLBF-RELATED"/>
    <property type="match status" value="1"/>
</dbReference>
<dbReference type="InterPro" id="IPR010368">
    <property type="entry name" value="Com_YlbF"/>
</dbReference>
<reference evidence="2 4" key="2">
    <citation type="submission" date="2016-09" db="EMBL/GenBank/DDBJ databases">
        <authorList>
            <consortium name="Pathogen Informatics"/>
            <person name="Sun Q."/>
            <person name="Inoue M."/>
        </authorList>
    </citation>
    <scope>NUCLEOTIDE SEQUENCE [LARGE SCALE GENOMIC DNA]</scope>
    <source>
        <strain evidence="2 4">82C</strain>
    </source>
</reference>
<keyword evidence="4" id="KW-1185">Reference proteome</keyword>
<dbReference type="AlphaFoldDB" id="A0A1D4N511"/>
<dbReference type="PIRSF" id="PIRSF021287">
    <property type="entry name" value="Biofilm_formation_YmcA"/>
    <property type="match status" value="1"/>
</dbReference>
<feature type="coiled-coil region" evidence="1">
    <location>
        <begin position="30"/>
        <end position="57"/>
    </location>
</feature>
<evidence type="ECO:0000256" key="1">
    <source>
        <dbReference type="SAM" id="Coils"/>
    </source>
</evidence>
<sequence length="116" mass="13619">MYESDEILAEAERLSERIKALDTVKEYHQVESQIHNNKNLEQRMKELKKNQKQSVNLQNYGKTQALQASEDKIEHIEQDINVLPIVDEFRASQAEANDLLQMMIHTMSDRLNNHKD</sequence>
<evidence type="ECO:0000313" key="4">
    <source>
        <dbReference type="Proteomes" id="UP000095412"/>
    </source>
</evidence>
<evidence type="ECO:0000313" key="3">
    <source>
        <dbReference type="EMBL" id="SCT09525.1"/>
    </source>
</evidence>
<evidence type="ECO:0000313" key="5">
    <source>
        <dbReference type="Proteomes" id="UP000095768"/>
    </source>
</evidence>